<feature type="region of interest" description="Disordered" evidence="9">
    <location>
        <begin position="459"/>
        <end position="486"/>
    </location>
</feature>
<evidence type="ECO:0000256" key="2">
    <source>
        <dbReference type="ARBA" id="ARBA00006419"/>
    </source>
</evidence>
<dbReference type="InterPro" id="IPR007255">
    <property type="entry name" value="COG8"/>
</dbReference>
<evidence type="ECO:0000256" key="3">
    <source>
        <dbReference type="ARBA" id="ARBA00020983"/>
    </source>
</evidence>
<sequence length="543" mass="60603">MDCVPLTLKACQSFSQQTEEIARERNSVNIILENYNNLVDILEIPQLVDACVQDGAYSEAMDLSAYVTRLLSKYPAVPVIQQIDQSVKHSIQQMLSKLVALLSESINLPVCLKVIGYLRRMEVFDEAELRLVFLLSRDAYFQSLLRSIEKEKHDPFEYLRQYVGIFKERFFEIVAHYRNVFSDDATKPVTASATVLADYTVHILGQLTTVLVEFTPLINDTSALPTILTQLMYCGMSLGRVGVDFRHLVTGYFETAVHRIIRLMITNATTEFIDEVNRAIDKMQSPGAWMVGDKRSSSLNIADSMSSLRNPSVIDSSSFTPQVILLDYPPLAHLTNAYLTAFNSLRILAPISLFYPLGSHLSQNLLFIAQILRDYGNTLVEYGHNIVILQGFCATFAQCFVPFITRCFVDGVYGGLLGDGHEHGMGMMDGTASKEGFVIIDHSKILDTLKSILPTPRKVAVHSNGKESNKSNGTVERANGRNEKIEDNTVDDISLKASTVTNDKIDDGQVTSKTHDDKSVSSEDRREEEVNDEKANADVIMVS</sequence>
<evidence type="ECO:0000313" key="11">
    <source>
        <dbReference type="Proteomes" id="UP000789572"/>
    </source>
</evidence>
<gene>
    <name evidence="10" type="ORF">POCULU_LOCUS8443</name>
</gene>
<evidence type="ECO:0000256" key="1">
    <source>
        <dbReference type="ARBA" id="ARBA00004395"/>
    </source>
</evidence>
<evidence type="ECO:0000256" key="5">
    <source>
        <dbReference type="ARBA" id="ARBA00022927"/>
    </source>
</evidence>
<dbReference type="PANTHER" id="PTHR21311:SF0">
    <property type="entry name" value="CONSERVED OLIGOMERIC GOLGI COMPLEX SUBUNIT 8"/>
    <property type="match status" value="1"/>
</dbReference>
<name>A0A9N9CZ36_9GLOM</name>
<keyword evidence="7" id="KW-0472">Membrane</keyword>
<evidence type="ECO:0000256" key="4">
    <source>
        <dbReference type="ARBA" id="ARBA00022448"/>
    </source>
</evidence>
<evidence type="ECO:0000256" key="6">
    <source>
        <dbReference type="ARBA" id="ARBA00023034"/>
    </source>
</evidence>
<comment type="subcellular location">
    <subcellularLocation>
        <location evidence="1">Golgi apparatus membrane</location>
        <topology evidence="1">Peripheral membrane protein</topology>
    </subcellularLocation>
</comment>
<protein>
    <recommendedName>
        <fullName evidence="3">Conserved oligomeric Golgi complex subunit 8</fullName>
    </recommendedName>
    <alternativeName>
        <fullName evidence="8">Component of oligomeric Golgi complex 8</fullName>
    </alternativeName>
</protein>
<accession>A0A9N9CZ36</accession>
<evidence type="ECO:0000313" key="10">
    <source>
        <dbReference type="EMBL" id="CAG8621501.1"/>
    </source>
</evidence>
<proteinExistence type="inferred from homology"/>
<reference evidence="10" key="1">
    <citation type="submission" date="2021-06" db="EMBL/GenBank/DDBJ databases">
        <authorList>
            <person name="Kallberg Y."/>
            <person name="Tangrot J."/>
            <person name="Rosling A."/>
        </authorList>
    </citation>
    <scope>NUCLEOTIDE SEQUENCE</scope>
    <source>
        <strain evidence="10">IA702</strain>
    </source>
</reference>
<comment type="similarity">
    <text evidence="2">Belongs to the COG8 family.</text>
</comment>
<organism evidence="10 11">
    <name type="scientific">Paraglomus occultum</name>
    <dbReference type="NCBI Taxonomy" id="144539"/>
    <lineage>
        <taxon>Eukaryota</taxon>
        <taxon>Fungi</taxon>
        <taxon>Fungi incertae sedis</taxon>
        <taxon>Mucoromycota</taxon>
        <taxon>Glomeromycotina</taxon>
        <taxon>Glomeromycetes</taxon>
        <taxon>Paraglomerales</taxon>
        <taxon>Paraglomeraceae</taxon>
        <taxon>Paraglomus</taxon>
    </lineage>
</organism>
<dbReference type="AlphaFoldDB" id="A0A9N9CZ36"/>
<evidence type="ECO:0000256" key="7">
    <source>
        <dbReference type="ARBA" id="ARBA00023136"/>
    </source>
</evidence>
<feature type="region of interest" description="Disordered" evidence="9">
    <location>
        <begin position="501"/>
        <end position="543"/>
    </location>
</feature>
<dbReference type="PANTHER" id="PTHR21311">
    <property type="entry name" value="CONSERVED OLIGOMERIC GOLGI COMPLEX COMPONENT 8"/>
    <property type="match status" value="1"/>
</dbReference>
<dbReference type="GO" id="GO:0017119">
    <property type="term" value="C:Golgi transport complex"/>
    <property type="evidence" value="ECO:0007669"/>
    <property type="project" value="InterPro"/>
</dbReference>
<dbReference type="GO" id="GO:0000139">
    <property type="term" value="C:Golgi membrane"/>
    <property type="evidence" value="ECO:0007669"/>
    <property type="project" value="UniProtKB-SubCell"/>
</dbReference>
<dbReference type="Pfam" id="PF04124">
    <property type="entry name" value="Dor1"/>
    <property type="match status" value="1"/>
</dbReference>
<keyword evidence="6" id="KW-0333">Golgi apparatus</keyword>
<dbReference type="OrthoDB" id="1661054at2759"/>
<dbReference type="GO" id="GO:0006891">
    <property type="term" value="P:intra-Golgi vesicle-mediated transport"/>
    <property type="evidence" value="ECO:0007669"/>
    <property type="project" value="TreeGrafter"/>
</dbReference>
<dbReference type="InterPro" id="IPR016159">
    <property type="entry name" value="Cullin_repeat-like_dom_sf"/>
</dbReference>
<evidence type="ECO:0000256" key="9">
    <source>
        <dbReference type="SAM" id="MobiDB-lite"/>
    </source>
</evidence>
<comment type="caution">
    <text evidence="10">The sequence shown here is derived from an EMBL/GenBank/DDBJ whole genome shotgun (WGS) entry which is preliminary data.</text>
</comment>
<keyword evidence="5" id="KW-0653">Protein transport</keyword>
<keyword evidence="11" id="KW-1185">Reference proteome</keyword>
<dbReference type="EMBL" id="CAJVPJ010002446">
    <property type="protein sequence ID" value="CAG8621501.1"/>
    <property type="molecule type" value="Genomic_DNA"/>
</dbReference>
<evidence type="ECO:0000256" key="8">
    <source>
        <dbReference type="ARBA" id="ARBA00031347"/>
    </source>
</evidence>
<feature type="compositionally biased region" description="Basic and acidic residues" evidence="9">
    <location>
        <begin position="503"/>
        <end position="536"/>
    </location>
</feature>
<dbReference type="GO" id="GO:0015031">
    <property type="term" value="P:protein transport"/>
    <property type="evidence" value="ECO:0007669"/>
    <property type="project" value="UniProtKB-KW"/>
</dbReference>
<dbReference type="Proteomes" id="UP000789572">
    <property type="component" value="Unassembled WGS sequence"/>
</dbReference>
<dbReference type="SUPFAM" id="SSF74788">
    <property type="entry name" value="Cullin repeat-like"/>
    <property type="match status" value="1"/>
</dbReference>
<keyword evidence="4" id="KW-0813">Transport</keyword>